<keyword evidence="10 11" id="KW-0472">Membrane</keyword>
<protein>
    <recommendedName>
        <fullName evidence="14">Cytochrome P450</fullName>
    </recommendedName>
</protein>
<evidence type="ECO:0008006" key="14">
    <source>
        <dbReference type="Google" id="ProtNLM"/>
    </source>
</evidence>
<dbReference type="Pfam" id="PF00067">
    <property type="entry name" value="p450"/>
    <property type="match status" value="1"/>
</dbReference>
<dbReference type="PANTHER" id="PTHR24282">
    <property type="entry name" value="CYTOCHROME P450 FAMILY MEMBER"/>
    <property type="match status" value="1"/>
</dbReference>
<keyword evidence="9" id="KW-0503">Monooxygenase</keyword>
<evidence type="ECO:0000256" key="1">
    <source>
        <dbReference type="ARBA" id="ARBA00004167"/>
    </source>
</evidence>
<dbReference type="PRINTS" id="PR00463">
    <property type="entry name" value="EP450I"/>
</dbReference>
<keyword evidence="3" id="KW-0349">Heme</keyword>
<evidence type="ECO:0000256" key="10">
    <source>
        <dbReference type="ARBA" id="ARBA00023136"/>
    </source>
</evidence>
<organism evidence="12 13">
    <name type="scientific">Salix udensis</name>
    <dbReference type="NCBI Taxonomy" id="889485"/>
    <lineage>
        <taxon>Eukaryota</taxon>
        <taxon>Viridiplantae</taxon>
        <taxon>Streptophyta</taxon>
        <taxon>Embryophyta</taxon>
        <taxon>Tracheophyta</taxon>
        <taxon>Spermatophyta</taxon>
        <taxon>Magnoliopsida</taxon>
        <taxon>eudicotyledons</taxon>
        <taxon>Gunneridae</taxon>
        <taxon>Pentapetalae</taxon>
        <taxon>rosids</taxon>
        <taxon>fabids</taxon>
        <taxon>Malpighiales</taxon>
        <taxon>Salicaceae</taxon>
        <taxon>Saliceae</taxon>
        <taxon>Salix</taxon>
    </lineage>
</organism>
<evidence type="ECO:0000256" key="9">
    <source>
        <dbReference type="ARBA" id="ARBA00023033"/>
    </source>
</evidence>
<reference evidence="12 13" key="1">
    <citation type="journal article" date="2023" name="Int. J. Mol. Sci.">
        <title>De Novo Assembly and Annotation of 11 Diverse Shrub Willow (Salix) Genomes Reveals Novel Gene Organization in Sex-Linked Regions.</title>
        <authorList>
            <person name="Hyden B."/>
            <person name="Feng K."/>
            <person name="Yates T.B."/>
            <person name="Jawdy S."/>
            <person name="Cereghino C."/>
            <person name="Smart L.B."/>
            <person name="Muchero W."/>
        </authorList>
    </citation>
    <scope>NUCLEOTIDE SEQUENCE [LARGE SCALE GENOMIC DNA]</scope>
    <source>
        <tissue evidence="12">Shoot tip</tissue>
    </source>
</reference>
<proteinExistence type="inferred from homology"/>
<evidence type="ECO:0000313" key="13">
    <source>
        <dbReference type="Proteomes" id="UP001162972"/>
    </source>
</evidence>
<evidence type="ECO:0000256" key="8">
    <source>
        <dbReference type="ARBA" id="ARBA00023004"/>
    </source>
</evidence>
<dbReference type="InterPro" id="IPR002401">
    <property type="entry name" value="Cyt_P450_E_grp-I"/>
</dbReference>
<sequence length="429" mass="49991">MVKLLLYYCWLIKLIAISFLAFVLLLRIVVLLWWKPRRIEHHFARQGIRGPPYRIFIGNVKELVEMMLKASSQPMPFSHNILPRVLSFYHHWKKIYGTTFLVWFGPTVRLTLSDPDLIQEIFTSKSEFYEKIEAHPLVKQLEGDGLLSLKGEKWAHHRKIITPTFHMENLKLLVPVVAKSVMDMLEPWYSTMSDSDEVEIEVSEWFQTLTEEVITRTAFGSSYEDGKAIFRLQAQQMVLAAVAFQRVLIPGYRFFPTKRNVNSWRLDREISKSLMKLIERRRENSSNKTRHHGPKDLLGLMIQASNSSSDHDHVTVHDIVEECKSFFFAGKQTTSNLLTWTTVLLAMHPQWQVQAREEVLRVCGSRDTPTKDDVVKLKTVKPPFPKDYHKIHAACLHRASLFLQPRKNNKTFALLLFSRSHAVLIRFLN</sequence>
<accession>A0AAD6NWA9</accession>
<keyword evidence="8" id="KW-0408">Iron</keyword>
<evidence type="ECO:0000256" key="6">
    <source>
        <dbReference type="ARBA" id="ARBA00022989"/>
    </source>
</evidence>
<keyword evidence="13" id="KW-1185">Reference proteome</keyword>
<dbReference type="GO" id="GO:0020037">
    <property type="term" value="F:heme binding"/>
    <property type="evidence" value="ECO:0007669"/>
    <property type="project" value="InterPro"/>
</dbReference>
<keyword evidence="5" id="KW-0479">Metal-binding</keyword>
<dbReference type="InterPro" id="IPR036396">
    <property type="entry name" value="Cyt_P450_sf"/>
</dbReference>
<name>A0AAD6NWA9_9ROSI</name>
<dbReference type="GO" id="GO:0004497">
    <property type="term" value="F:monooxygenase activity"/>
    <property type="evidence" value="ECO:0007669"/>
    <property type="project" value="UniProtKB-KW"/>
</dbReference>
<keyword evidence="4 11" id="KW-0812">Transmembrane</keyword>
<evidence type="ECO:0000256" key="2">
    <source>
        <dbReference type="ARBA" id="ARBA00010617"/>
    </source>
</evidence>
<dbReference type="SUPFAM" id="SSF48264">
    <property type="entry name" value="Cytochrome P450"/>
    <property type="match status" value="1"/>
</dbReference>
<keyword evidence="7" id="KW-0560">Oxidoreductase</keyword>
<comment type="similarity">
    <text evidence="2">Belongs to the cytochrome P450 family.</text>
</comment>
<keyword evidence="6 11" id="KW-1133">Transmembrane helix</keyword>
<dbReference type="GO" id="GO:0005506">
    <property type="term" value="F:iron ion binding"/>
    <property type="evidence" value="ECO:0007669"/>
    <property type="project" value="InterPro"/>
</dbReference>
<dbReference type="PANTHER" id="PTHR24282:SF224">
    <property type="entry name" value="CYTOCHROME P450 734A1"/>
    <property type="match status" value="1"/>
</dbReference>
<dbReference type="Gene3D" id="1.10.630.10">
    <property type="entry name" value="Cytochrome P450"/>
    <property type="match status" value="1"/>
</dbReference>
<dbReference type="GO" id="GO:0016705">
    <property type="term" value="F:oxidoreductase activity, acting on paired donors, with incorporation or reduction of molecular oxygen"/>
    <property type="evidence" value="ECO:0007669"/>
    <property type="project" value="InterPro"/>
</dbReference>
<dbReference type="InterPro" id="IPR050665">
    <property type="entry name" value="Cytochrome_P450_Monooxygen"/>
</dbReference>
<comment type="caution">
    <text evidence="12">The sequence shown here is derived from an EMBL/GenBank/DDBJ whole genome shotgun (WGS) entry which is preliminary data.</text>
</comment>
<feature type="transmembrane region" description="Helical" evidence="11">
    <location>
        <begin position="12"/>
        <end position="34"/>
    </location>
</feature>
<evidence type="ECO:0000256" key="11">
    <source>
        <dbReference type="SAM" id="Phobius"/>
    </source>
</evidence>
<dbReference type="AlphaFoldDB" id="A0AAD6NWA9"/>
<dbReference type="GO" id="GO:0016131">
    <property type="term" value="P:brassinosteroid metabolic process"/>
    <property type="evidence" value="ECO:0007669"/>
    <property type="project" value="TreeGrafter"/>
</dbReference>
<gene>
    <name evidence="12" type="ORF">OIU84_010615</name>
</gene>
<dbReference type="EMBL" id="JAPFFJ010000016">
    <property type="protein sequence ID" value="KAJ6407141.1"/>
    <property type="molecule type" value="Genomic_DNA"/>
</dbReference>
<comment type="subcellular location">
    <subcellularLocation>
        <location evidence="1">Membrane</location>
        <topology evidence="1">Single-pass membrane protein</topology>
    </subcellularLocation>
</comment>
<evidence type="ECO:0000313" key="12">
    <source>
        <dbReference type="EMBL" id="KAJ6407141.1"/>
    </source>
</evidence>
<evidence type="ECO:0000256" key="3">
    <source>
        <dbReference type="ARBA" id="ARBA00022617"/>
    </source>
</evidence>
<dbReference type="GO" id="GO:0016020">
    <property type="term" value="C:membrane"/>
    <property type="evidence" value="ECO:0007669"/>
    <property type="project" value="UniProtKB-SubCell"/>
</dbReference>
<dbReference type="InterPro" id="IPR001128">
    <property type="entry name" value="Cyt_P450"/>
</dbReference>
<evidence type="ECO:0000256" key="7">
    <source>
        <dbReference type="ARBA" id="ARBA00023002"/>
    </source>
</evidence>
<dbReference type="Proteomes" id="UP001162972">
    <property type="component" value="Chromosome 6"/>
</dbReference>
<evidence type="ECO:0000256" key="5">
    <source>
        <dbReference type="ARBA" id="ARBA00022723"/>
    </source>
</evidence>
<evidence type="ECO:0000256" key="4">
    <source>
        <dbReference type="ARBA" id="ARBA00022692"/>
    </source>
</evidence>
<dbReference type="GO" id="GO:0010268">
    <property type="term" value="P:brassinosteroid homeostasis"/>
    <property type="evidence" value="ECO:0007669"/>
    <property type="project" value="TreeGrafter"/>
</dbReference>